<accession>A0ABV0EEC0</accession>
<dbReference type="RefSeq" id="WP_347307996.1">
    <property type="nucleotide sequence ID" value="NZ_JBAJEX010000004.1"/>
</dbReference>
<organism evidence="1 2">
    <name type="scientific">Thiobacter aerophilum</name>
    <dbReference type="NCBI Taxonomy" id="3121275"/>
    <lineage>
        <taxon>Bacteria</taxon>
        <taxon>Pseudomonadati</taxon>
        <taxon>Pseudomonadota</taxon>
        <taxon>Betaproteobacteria</taxon>
        <taxon>Burkholderiales</taxon>
        <taxon>Thiobacteraceae</taxon>
        <taxon>Thiobacter</taxon>
    </lineage>
</organism>
<reference evidence="1 2" key="1">
    <citation type="submission" date="2024-02" db="EMBL/GenBank/DDBJ databases">
        <title>New thermophilic sulfur-oxidizing bacteria from a hot springs of the Uzon caldera (Kamchatka, Russia).</title>
        <authorList>
            <person name="Dukat A.M."/>
            <person name="Elcheninov A.G."/>
            <person name="Frolov E.N."/>
        </authorList>
    </citation>
    <scope>NUCLEOTIDE SEQUENCE [LARGE SCALE GENOMIC DNA]</scope>
    <source>
        <strain evidence="1 2">AK1</strain>
    </source>
</reference>
<keyword evidence="2" id="KW-1185">Reference proteome</keyword>
<evidence type="ECO:0000313" key="1">
    <source>
        <dbReference type="EMBL" id="MEO1766886.1"/>
    </source>
</evidence>
<dbReference type="EMBL" id="JBAJEX010000004">
    <property type="protein sequence ID" value="MEO1766886.1"/>
    <property type="molecule type" value="Genomic_DNA"/>
</dbReference>
<sequence>MPTTELSQEDAFCLNVLLAAGVQAVRIDTSTMTVHALTEKGEAKVKLHPNTREEAYLKLVKQTLAEHALDSPEGYPVYLRRWTRMGQMRDENLEPLLKLGEPEAVVAVVHAPGLTDEIARRAWWAMPTLENARCMLEKEAVARGQMGPILAEFLVEHLPFEENVVAIMDTVRALLWFDLVDEAAQNKLWARGKQHGAYYIAFLEQRPDRLPGQKRARCDYATVHEKLAPLIEAGNPYAAQIDRLLSGPGQTFLAAVEEAMQRPGTHEIVSALLNSVRSYFATISLAQDKPREMHELAARADALLADPDGPPTLRELAALLPDLESELRAMLTLAGVNEWVAYNILRRTTAVNALLRNKLAPVFEPIAQQIFVLRQLPGR</sequence>
<evidence type="ECO:0008006" key="3">
    <source>
        <dbReference type="Google" id="ProtNLM"/>
    </source>
</evidence>
<name>A0ABV0EEC0_9BURK</name>
<gene>
    <name evidence="1" type="ORF">V6E02_06645</name>
</gene>
<dbReference type="Proteomes" id="UP001482231">
    <property type="component" value="Unassembled WGS sequence"/>
</dbReference>
<evidence type="ECO:0000313" key="2">
    <source>
        <dbReference type="Proteomes" id="UP001482231"/>
    </source>
</evidence>
<proteinExistence type="predicted"/>
<comment type="caution">
    <text evidence="1">The sequence shown here is derived from an EMBL/GenBank/DDBJ whole genome shotgun (WGS) entry which is preliminary data.</text>
</comment>
<protein>
    <recommendedName>
        <fullName evidence="3">Sulfur reduction protein DsrS</fullName>
    </recommendedName>
</protein>